<reference evidence="3 4" key="1">
    <citation type="submission" date="2024-03" db="EMBL/GenBank/DDBJ databases">
        <title>Two novel species of the genus Flavobacterium exhibiting potentially degradation of complex polysaccharides.</title>
        <authorList>
            <person name="Lian X."/>
        </authorList>
    </citation>
    <scope>NUCLEOTIDE SEQUENCE [LARGE SCALE GENOMIC DNA]</scope>
    <source>
        <strain evidence="3 4">N6</strain>
    </source>
</reference>
<evidence type="ECO:0000313" key="4">
    <source>
        <dbReference type="Proteomes" id="UP001468798"/>
    </source>
</evidence>
<dbReference type="PROSITE" id="PS51450">
    <property type="entry name" value="LRR"/>
    <property type="match status" value="1"/>
</dbReference>
<dbReference type="InterPro" id="IPR001611">
    <property type="entry name" value="Leu-rich_rpt"/>
</dbReference>
<proteinExistence type="predicted"/>
<dbReference type="SUPFAM" id="SSF52075">
    <property type="entry name" value="Outer arm dynein light chain 1"/>
    <property type="match status" value="1"/>
</dbReference>
<name>A0ABU9NHT6_9FLAO</name>
<gene>
    <name evidence="3" type="ORF">WFZ86_00060</name>
</gene>
<sequence length="110" mass="12850">MKPVTILNLEKTLGFGLNLSTIDDFFDFKNRNTFKINDDGEVISLNLFGNKITNISFIKEFQNLKELDLRNNPIRDFTPLENFKQLILFGYGIHKINSQSYINDFLKKDI</sequence>
<comment type="caution">
    <text evidence="3">The sequence shown here is derived from an EMBL/GenBank/DDBJ whole genome shotgun (WGS) entry which is preliminary data.</text>
</comment>
<evidence type="ECO:0000256" key="1">
    <source>
        <dbReference type="ARBA" id="ARBA00022614"/>
    </source>
</evidence>
<keyword evidence="1" id="KW-0433">Leucine-rich repeat</keyword>
<protein>
    <submittedName>
        <fullName evidence="3">Leucine-rich repeat domain-containing protein</fullName>
    </submittedName>
</protein>
<dbReference type="Proteomes" id="UP001468798">
    <property type="component" value="Unassembled WGS sequence"/>
</dbReference>
<organism evidence="3 4">
    <name type="scientific">Flavobacterium polysaccharolyticum</name>
    <dbReference type="NCBI Taxonomy" id="3133148"/>
    <lineage>
        <taxon>Bacteria</taxon>
        <taxon>Pseudomonadati</taxon>
        <taxon>Bacteroidota</taxon>
        <taxon>Flavobacteriia</taxon>
        <taxon>Flavobacteriales</taxon>
        <taxon>Flavobacteriaceae</taxon>
        <taxon>Flavobacterium</taxon>
    </lineage>
</organism>
<keyword evidence="2" id="KW-0677">Repeat</keyword>
<accession>A0ABU9NHT6</accession>
<evidence type="ECO:0000313" key="3">
    <source>
        <dbReference type="EMBL" id="MEM0574883.1"/>
    </source>
</evidence>
<evidence type="ECO:0000256" key="2">
    <source>
        <dbReference type="ARBA" id="ARBA00022737"/>
    </source>
</evidence>
<dbReference type="InterPro" id="IPR032675">
    <property type="entry name" value="LRR_dom_sf"/>
</dbReference>
<keyword evidence="4" id="KW-1185">Reference proteome</keyword>
<dbReference type="Gene3D" id="3.80.10.10">
    <property type="entry name" value="Ribonuclease Inhibitor"/>
    <property type="match status" value="1"/>
</dbReference>
<dbReference type="Pfam" id="PF12799">
    <property type="entry name" value="LRR_4"/>
    <property type="match status" value="1"/>
</dbReference>
<dbReference type="EMBL" id="JBCGDP010000001">
    <property type="protein sequence ID" value="MEM0574883.1"/>
    <property type="molecule type" value="Genomic_DNA"/>
</dbReference>
<dbReference type="RefSeq" id="WP_342690047.1">
    <property type="nucleotide sequence ID" value="NZ_JBCGDP010000001.1"/>
</dbReference>
<dbReference type="InterPro" id="IPR025875">
    <property type="entry name" value="Leu-rich_rpt_4"/>
</dbReference>